<feature type="signal peptide" evidence="5">
    <location>
        <begin position="1"/>
        <end position="22"/>
    </location>
</feature>
<evidence type="ECO:0000256" key="4">
    <source>
        <dbReference type="RuleBase" id="RU361169"/>
    </source>
</evidence>
<dbReference type="Pfam" id="PF00295">
    <property type="entry name" value="Glyco_hydro_28"/>
    <property type="match status" value="1"/>
</dbReference>
<dbReference type="PROSITE" id="PS00502">
    <property type="entry name" value="POLYGALACTURONASE"/>
    <property type="match status" value="1"/>
</dbReference>
<keyword evidence="2 4" id="KW-0378">Hydrolase</keyword>
<evidence type="ECO:0000256" key="5">
    <source>
        <dbReference type="SAM" id="SignalP"/>
    </source>
</evidence>
<accession>A0AAD0WIC9</accession>
<dbReference type="GO" id="GO:0005975">
    <property type="term" value="P:carbohydrate metabolic process"/>
    <property type="evidence" value="ECO:0007669"/>
    <property type="project" value="InterPro"/>
</dbReference>
<dbReference type="SUPFAM" id="SSF51126">
    <property type="entry name" value="Pectin lyase-like"/>
    <property type="match status" value="1"/>
</dbReference>
<dbReference type="GO" id="GO:0004650">
    <property type="term" value="F:polygalacturonase activity"/>
    <property type="evidence" value="ECO:0007669"/>
    <property type="project" value="InterPro"/>
</dbReference>
<gene>
    <name evidence="6" type="ORF">CJO77_20375</name>
</gene>
<dbReference type="Proteomes" id="UP000261758">
    <property type="component" value="Plasmid unnamed"/>
</dbReference>
<evidence type="ECO:0000256" key="2">
    <source>
        <dbReference type="ARBA" id="ARBA00022801"/>
    </source>
</evidence>
<dbReference type="InterPro" id="IPR051801">
    <property type="entry name" value="GH28_Enzymes"/>
</dbReference>
<organism evidence="6 7">
    <name type="scientific">Ralstonia solanacearum</name>
    <name type="common">Pseudomonas solanacearum</name>
    <dbReference type="NCBI Taxonomy" id="305"/>
    <lineage>
        <taxon>Bacteria</taxon>
        <taxon>Pseudomonadati</taxon>
        <taxon>Pseudomonadota</taxon>
        <taxon>Betaproteobacteria</taxon>
        <taxon>Burkholderiales</taxon>
        <taxon>Burkholderiaceae</taxon>
        <taxon>Ralstonia</taxon>
        <taxon>Ralstonia solanacearum species complex</taxon>
    </lineage>
</organism>
<evidence type="ECO:0000256" key="1">
    <source>
        <dbReference type="ARBA" id="ARBA00008834"/>
    </source>
</evidence>
<geneLocation type="plasmid" evidence="6 7">
    <name>unnamed</name>
</geneLocation>
<comment type="similarity">
    <text evidence="1 4">Belongs to the glycosyl hydrolase 28 family.</text>
</comment>
<dbReference type="InterPro" id="IPR000743">
    <property type="entry name" value="Glyco_hydro_28"/>
</dbReference>
<reference evidence="6 7" key="1">
    <citation type="submission" date="2017-08" db="EMBL/GenBank/DDBJ databases">
        <title>Genome sequences of Ralstonia solanacearum Species Complex (RSSC) isolated from Potato bacterial wilts in Korea.</title>
        <authorList>
            <person name="Cho H."/>
            <person name="Song E.-S."/>
            <person name="Lee Y.K."/>
            <person name="Lee S."/>
            <person name="Lee S.-W."/>
            <person name="Jo A."/>
            <person name="Kim J.-G."/>
            <person name="Hwang I."/>
        </authorList>
    </citation>
    <scope>NUCLEOTIDE SEQUENCE [LARGE SCALE GENOMIC DNA]</scope>
    <source>
        <strain evidence="6 7">T98</strain>
        <plasmid evidence="6 7">unnamed</plasmid>
    </source>
</reference>
<evidence type="ECO:0000256" key="3">
    <source>
        <dbReference type="ARBA" id="ARBA00023295"/>
    </source>
</evidence>
<keyword evidence="6" id="KW-0614">Plasmid</keyword>
<dbReference type="EMBL" id="CP022760">
    <property type="protein sequence ID" value="AXV83914.1"/>
    <property type="molecule type" value="Genomic_DNA"/>
</dbReference>
<dbReference type="PANTHER" id="PTHR31339">
    <property type="entry name" value="PECTIN LYASE-RELATED"/>
    <property type="match status" value="1"/>
</dbReference>
<protein>
    <submittedName>
        <fullName evidence="6">Polygalacturonase</fullName>
    </submittedName>
</protein>
<name>A0AAD0WIC9_RALSL</name>
<dbReference type="RefSeq" id="WP_118870406.1">
    <property type="nucleotide sequence ID" value="NZ_CP022760.1"/>
</dbReference>
<keyword evidence="3 4" id="KW-0326">Glycosidase</keyword>
<feature type="chain" id="PRO_5041971500" evidence="5">
    <location>
        <begin position="23"/>
        <end position="530"/>
    </location>
</feature>
<keyword evidence="5" id="KW-0732">Signal</keyword>
<evidence type="ECO:0000313" key="6">
    <source>
        <dbReference type="EMBL" id="AXV83914.1"/>
    </source>
</evidence>
<dbReference type="PANTHER" id="PTHR31339:SF9">
    <property type="entry name" value="PLASMIN AND FIBRONECTIN-BINDING PROTEIN A"/>
    <property type="match status" value="1"/>
</dbReference>
<sequence>MNHSNKLLTALAATALSAGAHAADASITAPWGQVAEPSLPADSAVCKTLSATITPVNGSVDSVDGNPSNSQPDASRIQSAIDNCPADHAVKLVKGSAGESGFLSGTLKLKSGVTLWIDAGVTLFASRNPADYDNGLGTCGTATTSNDKSCNALIVARDTAGSGIVGDGIIEGRGGSLVTSGPNANKLTWWDIAYLNKTKGLNQQNPRLIQLYNGSAFTLYRVTVQNSPNFHIVTTGTSGVTAWGIKIVTPSLAYAVPGYKCPSGSTPDKVTPATCFTPETVKNTDGFDPGQSTNVVLAYSYISTGDDHVAVKASSGATRNLLFAHNHFYYGHGLSIGSETNAGVSNMLVTDLTMDGNDSSSGNGLRIKSDVSRGGKVNNIVYDGICMRNVKAPLVFDPFYSSAKGTLYPNFTNIVVKNFHDLGSTKLTKRTMTFLGYAANKQKNPLKITLDNVVFDGTLPAFDGSHNGGPASPNAVQFTFGGNGPVSFADAIVTSSSNNVTVTGAPGTAAPVDCSGAFVPLKSVAPTSPI</sequence>
<dbReference type="AlphaFoldDB" id="A0AAD0WIC9"/>
<evidence type="ECO:0000313" key="7">
    <source>
        <dbReference type="Proteomes" id="UP000261758"/>
    </source>
</evidence>
<dbReference type="Gene3D" id="2.160.20.10">
    <property type="entry name" value="Single-stranded right-handed beta-helix, Pectin lyase-like"/>
    <property type="match status" value="1"/>
</dbReference>
<dbReference type="InterPro" id="IPR011050">
    <property type="entry name" value="Pectin_lyase_fold/virulence"/>
</dbReference>
<proteinExistence type="inferred from homology"/>
<dbReference type="InterPro" id="IPR012334">
    <property type="entry name" value="Pectin_lyas_fold"/>
</dbReference>